<feature type="region of interest" description="Disordered" evidence="1">
    <location>
        <begin position="146"/>
        <end position="168"/>
    </location>
</feature>
<reference evidence="3" key="1">
    <citation type="submission" date="2017-05" db="EMBL/GenBank/DDBJ databases">
        <title>Streptomyces olivochromogenes NBRC 3561 whole genome shotgun sequence.</title>
        <authorList>
            <person name="Dohra H."/>
            <person name="Kodani S."/>
        </authorList>
    </citation>
    <scope>NUCLEOTIDE SEQUENCE [LARGE SCALE GENOMIC DNA]</scope>
    <source>
        <strain evidence="3">NBRC 3561</strain>
    </source>
</reference>
<comment type="caution">
    <text evidence="2">The sequence shown here is derived from an EMBL/GenBank/DDBJ whole genome shotgun (WGS) entry which is preliminary data.</text>
</comment>
<dbReference type="PANTHER" id="PTHR36456">
    <property type="entry name" value="UPF0232 PROTEIN SCO3875"/>
    <property type="match status" value="1"/>
</dbReference>
<dbReference type="RefSeq" id="WP_067382792.1">
    <property type="nucleotide sequence ID" value="NZ_BDQI01000079.1"/>
</dbReference>
<dbReference type="STRING" id="1963.AQJ27_44630"/>
<sequence>MAEPTASGADLARQALAAARAAAKTRPAEPARKTRRTVRESRTGGRDPIGLGGILERLTAEQGWKESIGGGELIDQWTQICPTELATTVQPVGYDAEHGLLTLRPSSAAYATQIRLFERQLAKHLNDRLGRPAVRKIRVLAAGATAAPSPAVEEPAVPPAPVRTRETASPGYRRTFEAHQAAKASSTPTDPRVADAIERQNQVLTHPANREPETAFTDAVAELERLTAPTLDRAEQIRRAAIARKRGGDAAPVRRAFDVA</sequence>
<feature type="compositionally biased region" description="Low complexity" evidence="1">
    <location>
        <begin position="146"/>
        <end position="155"/>
    </location>
</feature>
<dbReference type="EMBL" id="BDQI01000079">
    <property type="protein sequence ID" value="GAX59000.1"/>
    <property type="molecule type" value="Genomic_DNA"/>
</dbReference>
<accession>A0A286PHH1</accession>
<dbReference type="Proteomes" id="UP000217446">
    <property type="component" value="Unassembled WGS sequence"/>
</dbReference>
<protein>
    <submittedName>
        <fullName evidence="2">UPF0232 family protein</fullName>
    </submittedName>
</protein>
<evidence type="ECO:0000256" key="1">
    <source>
        <dbReference type="SAM" id="MobiDB-lite"/>
    </source>
</evidence>
<dbReference type="Pfam" id="PF05258">
    <property type="entry name" value="DciA"/>
    <property type="match status" value="1"/>
</dbReference>
<feature type="compositionally biased region" description="Basic and acidic residues" evidence="1">
    <location>
        <begin position="26"/>
        <end position="45"/>
    </location>
</feature>
<dbReference type="PANTHER" id="PTHR36456:SF1">
    <property type="entry name" value="UPF0232 PROTEIN SCO3875"/>
    <property type="match status" value="1"/>
</dbReference>
<dbReference type="InterPro" id="IPR007922">
    <property type="entry name" value="DciA-like"/>
</dbReference>
<gene>
    <name evidence="2" type="ORF">SO3561_10575</name>
</gene>
<organism evidence="2 3">
    <name type="scientific">Streptomyces olivochromogenes</name>
    <dbReference type="NCBI Taxonomy" id="1963"/>
    <lineage>
        <taxon>Bacteria</taxon>
        <taxon>Bacillati</taxon>
        <taxon>Actinomycetota</taxon>
        <taxon>Actinomycetes</taxon>
        <taxon>Kitasatosporales</taxon>
        <taxon>Streptomycetaceae</taxon>
        <taxon>Streptomyces</taxon>
    </lineage>
</organism>
<keyword evidence="3" id="KW-1185">Reference proteome</keyword>
<proteinExistence type="predicted"/>
<evidence type="ECO:0000313" key="2">
    <source>
        <dbReference type="EMBL" id="GAX59000.1"/>
    </source>
</evidence>
<feature type="compositionally biased region" description="Low complexity" evidence="1">
    <location>
        <begin position="16"/>
        <end position="25"/>
    </location>
</feature>
<name>A0A286PHH1_STROL</name>
<feature type="region of interest" description="Disordered" evidence="1">
    <location>
        <begin position="16"/>
        <end position="51"/>
    </location>
</feature>
<dbReference type="AlphaFoldDB" id="A0A286PHH1"/>
<evidence type="ECO:0000313" key="3">
    <source>
        <dbReference type="Proteomes" id="UP000217446"/>
    </source>
</evidence>